<evidence type="ECO:0000313" key="2">
    <source>
        <dbReference type="EMBL" id="MDT0546000.1"/>
    </source>
</evidence>
<keyword evidence="3" id="KW-1185">Reference proteome</keyword>
<dbReference type="RefSeq" id="WP_311726480.1">
    <property type="nucleotide sequence ID" value="NZ_JAVRFD010000012.1"/>
</dbReference>
<reference evidence="2" key="1">
    <citation type="submission" date="2024-05" db="EMBL/GenBank/DDBJ databases">
        <title>30 novel species of actinomycetes from the DSMZ collection.</title>
        <authorList>
            <person name="Nouioui I."/>
        </authorList>
    </citation>
    <scope>NUCLEOTIDE SEQUENCE</scope>
    <source>
        <strain evidence="2">DSM 41529</strain>
    </source>
</reference>
<evidence type="ECO:0008006" key="4">
    <source>
        <dbReference type="Google" id="ProtNLM"/>
    </source>
</evidence>
<name>A0ABU2XKG9_9ACTN</name>
<sequence>MHKEPVVRPQPETPGEGTRTGPQAGALAPGWFTLPPLLTVGGLTAAGSDAVVLETTSPDGRARFLVRSRGDLGREYSLELVLRGVDAAEPVVSTVKYLRADGGEQMLLVPVTRGQVGLPASYVRLPGFAGETAWTARAPAPVTSSTAWDAITVADSVRAALNEATRDAWRRVGELVGGDLRSVIEGELP</sequence>
<gene>
    <name evidence="2" type="ORF">RND15_25285</name>
</gene>
<evidence type="ECO:0000313" key="3">
    <source>
        <dbReference type="Proteomes" id="UP001180754"/>
    </source>
</evidence>
<dbReference type="EMBL" id="JAVRFD010000012">
    <property type="protein sequence ID" value="MDT0546000.1"/>
    <property type="molecule type" value="Genomic_DNA"/>
</dbReference>
<organism evidence="2 3">
    <name type="scientific">Streptomyces lonegramiae</name>
    <dbReference type="NCBI Taxonomy" id="3075524"/>
    <lineage>
        <taxon>Bacteria</taxon>
        <taxon>Bacillati</taxon>
        <taxon>Actinomycetota</taxon>
        <taxon>Actinomycetes</taxon>
        <taxon>Kitasatosporales</taxon>
        <taxon>Streptomycetaceae</taxon>
        <taxon>Streptomyces</taxon>
    </lineage>
</organism>
<accession>A0ABU2XKG9</accession>
<protein>
    <recommendedName>
        <fullName evidence="4">Polyketide cyclase / dehydrase and lipid transport</fullName>
    </recommendedName>
</protein>
<dbReference type="Proteomes" id="UP001180754">
    <property type="component" value="Unassembled WGS sequence"/>
</dbReference>
<feature type="region of interest" description="Disordered" evidence="1">
    <location>
        <begin position="1"/>
        <end position="26"/>
    </location>
</feature>
<proteinExistence type="predicted"/>
<evidence type="ECO:0000256" key="1">
    <source>
        <dbReference type="SAM" id="MobiDB-lite"/>
    </source>
</evidence>
<comment type="caution">
    <text evidence="2">The sequence shown here is derived from an EMBL/GenBank/DDBJ whole genome shotgun (WGS) entry which is preliminary data.</text>
</comment>